<keyword evidence="1" id="KW-0175">Coiled coil</keyword>
<proteinExistence type="predicted"/>
<reference evidence="3 4" key="1">
    <citation type="submission" date="2020-02" db="EMBL/GenBank/DDBJ databases">
        <authorList>
            <person name="Li G."/>
        </authorList>
    </citation>
    <scope>NUCLEOTIDE SEQUENCE [LARGE SCALE GENOMIC DNA]</scope>
    <source>
        <strain evidence="3 4">DSM 102029</strain>
    </source>
</reference>
<dbReference type="InterPro" id="IPR001633">
    <property type="entry name" value="EAL_dom"/>
</dbReference>
<dbReference type="InterPro" id="IPR029016">
    <property type="entry name" value="GAF-like_dom_sf"/>
</dbReference>
<dbReference type="Pfam" id="PF00563">
    <property type="entry name" value="EAL"/>
    <property type="match status" value="1"/>
</dbReference>
<evidence type="ECO:0000313" key="4">
    <source>
        <dbReference type="Proteomes" id="UP000464751"/>
    </source>
</evidence>
<dbReference type="SUPFAM" id="SSF55781">
    <property type="entry name" value="GAF domain-like"/>
    <property type="match status" value="1"/>
</dbReference>
<dbReference type="CDD" id="cd01948">
    <property type="entry name" value="EAL"/>
    <property type="match status" value="1"/>
</dbReference>
<feature type="domain" description="EAL" evidence="2">
    <location>
        <begin position="166"/>
        <end position="408"/>
    </location>
</feature>
<gene>
    <name evidence="3" type="ORF">G3A50_21335</name>
</gene>
<dbReference type="InterPro" id="IPR003018">
    <property type="entry name" value="GAF"/>
</dbReference>
<dbReference type="Pfam" id="PF13185">
    <property type="entry name" value="GAF_2"/>
    <property type="match status" value="1"/>
</dbReference>
<keyword evidence="4" id="KW-1185">Reference proteome</keyword>
<sequence>MQVALSKVVAAERGGVAGRDSITRSLDAIRRHLDMDIAYVSEFSGDTAIFRRVNAPGYEHMLKPGDTMRLDDIYCRHILEGRLPNLIPNTSREPVALAIPITRALPIGKHVSVPIILPDGSIYGMFCCLGTKPDDSLHDRDLQVLKVFADVAALEISEEQQEAAKLRERVDAVQDILDSGNIQIHYQPLWRLGQARPVGFECLSRFPQKPYRSPDKWFSEAADLGMGVNLEILAIRRSLSVLPELPSDMYLTINVSPEAVLSGRLDKLLADAPPRQVVIEITEHALIEDYQKIITSLSAFRARGFKLAVDDAGAGYSCLQHILQLQPDLIKLDMSLTRDIDSDPARKALASALVSFSRETGSRIIAEGVETEAELMTLRAIGVEKAQGYLLGRPMPFDQARGFFDITEAPFGLAGQVQGELPAAPANASSPN</sequence>
<dbReference type="Proteomes" id="UP000464751">
    <property type="component" value="Chromosome"/>
</dbReference>
<dbReference type="PROSITE" id="PS50883">
    <property type="entry name" value="EAL"/>
    <property type="match status" value="1"/>
</dbReference>
<evidence type="ECO:0000259" key="2">
    <source>
        <dbReference type="PROSITE" id="PS50883"/>
    </source>
</evidence>
<dbReference type="Gene3D" id="3.20.20.450">
    <property type="entry name" value="EAL domain"/>
    <property type="match status" value="1"/>
</dbReference>
<dbReference type="SUPFAM" id="SSF141868">
    <property type="entry name" value="EAL domain-like"/>
    <property type="match status" value="1"/>
</dbReference>
<dbReference type="Gene3D" id="3.30.450.40">
    <property type="match status" value="1"/>
</dbReference>
<dbReference type="GO" id="GO:0071111">
    <property type="term" value="F:cyclic-guanylate-specific phosphodiesterase activity"/>
    <property type="evidence" value="ECO:0007669"/>
    <property type="project" value="InterPro"/>
</dbReference>
<dbReference type="InterPro" id="IPR035919">
    <property type="entry name" value="EAL_sf"/>
</dbReference>
<accession>A0A6P1YR44</accession>
<dbReference type="SMART" id="SM00065">
    <property type="entry name" value="GAF"/>
    <property type="match status" value="1"/>
</dbReference>
<dbReference type="EMBL" id="CP048630">
    <property type="protein sequence ID" value="QIB35967.1"/>
    <property type="molecule type" value="Genomic_DNA"/>
</dbReference>
<feature type="coiled-coil region" evidence="1">
    <location>
        <begin position="149"/>
        <end position="176"/>
    </location>
</feature>
<dbReference type="InterPro" id="IPR050706">
    <property type="entry name" value="Cyclic-di-GMP_PDE-like"/>
</dbReference>
<protein>
    <submittedName>
        <fullName evidence="3">EAL domain-containing protein</fullName>
    </submittedName>
</protein>
<evidence type="ECO:0000313" key="3">
    <source>
        <dbReference type="EMBL" id="QIB35967.1"/>
    </source>
</evidence>
<name>A0A6P1YR44_9HYPH</name>
<dbReference type="RefSeq" id="WP_163077106.1">
    <property type="nucleotide sequence ID" value="NZ_CP048630.1"/>
</dbReference>
<dbReference type="PANTHER" id="PTHR33121:SF76">
    <property type="entry name" value="SIGNALING PROTEIN"/>
    <property type="match status" value="1"/>
</dbReference>
<dbReference type="PANTHER" id="PTHR33121">
    <property type="entry name" value="CYCLIC DI-GMP PHOSPHODIESTERASE PDEF"/>
    <property type="match status" value="1"/>
</dbReference>
<organism evidence="3 4">
    <name type="scientific">Ancylobacter pratisalsi</name>
    <dbReference type="NCBI Taxonomy" id="1745854"/>
    <lineage>
        <taxon>Bacteria</taxon>
        <taxon>Pseudomonadati</taxon>
        <taxon>Pseudomonadota</taxon>
        <taxon>Alphaproteobacteria</taxon>
        <taxon>Hyphomicrobiales</taxon>
        <taxon>Xanthobacteraceae</taxon>
        <taxon>Ancylobacter</taxon>
    </lineage>
</organism>
<dbReference type="AlphaFoldDB" id="A0A6P1YR44"/>
<dbReference type="KEGG" id="apra:G3A50_21335"/>
<evidence type="ECO:0000256" key="1">
    <source>
        <dbReference type="SAM" id="Coils"/>
    </source>
</evidence>
<dbReference type="SMART" id="SM00052">
    <property type="entry name" value="EAL"/>
    <property type="match status" value="1"/>
</dbReference>